<evidence type="ECO:0000259" key="3">
    <source>
        <dbReference type="PROSITE" id="PS50158"/>
    </source>
</evidence>
<reference evidence="4" key="1">
    <citation type="submission" date="2022-02" db="EMBL/GenBank/DDBJ databases">
        <authorList>
            <person name="Henning P.M."/>
            <person name="McCubbin A.G."/>
            <person name="Shore J.S."/>
        </authorList>
    </citation>
    <scope>NUCLEOTIDE SEQUENCE</scope>
    <source>
        <strain evidence="4">F60SS</strain>
        <tissue evidence="4">Leaves</tissue>
    </source>
</reference>
<dbReference type="EMBL" id="JAKUCV010005921">
    <property type="protein sequence ID" value="KAJ4829334.1"/>
    <property type="molecule type" value="Genomic_DNA"/>
</dbReference>
<dbReference type="Proteomes" id="UP001141552">
    <property type="component" value="Unassembled WGS sequence"/>
</dbReference>
<keyword evidence="1" id="KW-0863">Zinc-finger</keyword>
<dbReference type="OrthoDB" id="1743776at2759"/>
<keyword evidence="1" id="KW-0862">Zinc</keyword>
<organism evidence="4 5">
    <name type="scientific">Turnera subulata</name>
    <dbReference type="NCBI Taxonomy" id="218843"/>
    <lineage>
        <taxon>Eukaryota</taxon>
        <taxon>Viridiplantae</taxon>
        <taxon>Streptophyta</taxon>
        <taxon>Embryophyta</taxon>
        <taxon>Tracheophyta</taxon>
        <taxon>Spermatophyta</taxon>
        <taxon>Magnoliopsida</taxon>
        <taxon>eudicotyledons</taxon>
        <taxon>Gunneridae</taxon>
        <taxon>Pentapetalae</taxon>
        <taxon>rosids</taxon>
        <taxon>fabids</taxon>
        <taxon>Malpighiales</taxon>
        <taxon>Passifloraceae</taxon>
        <taxon>Turnera</taxon>
    </lineage>
</organism>
<protein>
    <recommendedName>
        <fullName evidence="3">CCHC-type domain-containing protein</fullName>
    </recommendedName>
</protein>
<evidence type="ECO:0000256" key="1">
    <source>
        <dbReference type="PROSITE-ProRule" id="PRU00047"/>
    </source>
</evidence>
<keyword evidence="1" id="KW-0479">Metal-binding</keyword>
<feature type="non-terminal residue" evidence="4">
    <location>
        <position position="1"/>
    </location>
</feature>
<feature type="compositionally biased region" description="Acidic residues" evidence="2">
    <location>
        <begin position="37"/>
        <end position="46"/>
    </location>
</feature>
<reference evidence="4" key="2">
    <citation type="journal article" date="2023" name="Plants (Basel)">
        <title>Annotation of the Turnera subulata (Passifloraceae) Draft Genome Reveals the S-Locus Evolved after the Divergence of Turneroideae from Passifloroideae in a Stepwise Manner.</title>
        <authorList>
            <person name="Henning P.M."/>
            <person name="Roalson E.H."/>
            <person name="Mir W."/>
            <person name="McCubbin A.G."/>
            <person name="Shore J.S."/>
        </authorList>
    </citation>
    <scope>NUCLEOTIDE SEQUENCE</scope>
    <source>
        <strain evidence="4">F60SS</strain>
    </source>
</reference>
<comment type="caution">
    <text evidence="4">The sequence shown here is derived from an EMBL/GenBank/DDBJ whole genome shotgun (WGS) entry which is preliminary data.</text>
</comment>
<evidence type="ECO:0000313" key="4">
    <source>
        <dbReference type="EMBL" id="KAJ4829334.1"/>
    </source>
</evidence>
<dbReference type="InterPro" id="IPR040256">
    <property type="entry name" value="At4g02000-like"/>
</dbReference>
<feature type="region of interest" description="Disordered" evidence="2">
    <location>
        <begin position="34"/>
        <end position="60"/>
    </location>
</feature>
<dbReference type="InterPro" id="IPR001878">
    <property type="entry name" value="Znf_CCHC"/>
</dbReference>
<keyword evidence="5" id="KW-1185">Reference proteome</keyword>
<evidence type="ECO:0000256" key="2">
    <source>
        <dbReference type="SAM" id="MobiDB-lite"/>
    </source>
</evidence>
<gene>
    <name evidence="4" type="ORF">Tsubulata_015566</name>
</gene>
<dbReference type="PANTHER" id="PTHR31286:SF99">
    <property type="entry name" value="DUF4283 DOMAIN-CONTAINING PROTEIN"/>
    <property type="match status" value="1"/>
</dbReference>
<accession>A0A9Q0J5Q5</accession>
<feature type="domain" description="CCHC-type" evidence="3">
    <location>
        <begin position="144"/>
        <end position="157"/>
    </location>
</feature>
<dbReference type="GO" id="GO:0008270">
    <property type="term" value="F:zinc ion binding"/>
    <property type="evidence" value="ECO:0007669"/>
    <property type="project" value="UniProtKB-KW"/>
</dbReference>
<dbReference type="GO" id="GO:0003676">
    <property type="term" value="F:nucleic acid binding"/>
    <property type="evidence" value="ECO:0007669"/>
    <property type="project" value="InterPro"/>
</dbReference>
<dbReference type="AlphaFoldDB" id="A0A9Q0J5Q5"/>
<name>A0A9Q0J5Q5_9ROSI</name>
<dbReference type="PROSITE" id="PS50158">
    <property type="entry name" value="ZF_CCHC"/>
    <property type="match status" value="1"/>
</dbReference>
<proteinExistence type="predicted"/>
<sequence>GIEGEHVKTDEGDRLFSEDLRRKNSFAAMLTGRSVEEDMADADQDDSFSVTSDTDDEEDDDPFCPTIQLISSDKKRIYKRWKDTLIVKLLGKRPIKFDEVTLRSSRVKFARVCVEVDLTKPLVSKFCLKRRIWRVVYKGLSIVCFMCGRYGHTLDNCSFNPQPTVDVETGER</sequence>
<evidence type="ECO:0000313" key="5">
    <source>
        <dbReference type="Proteomes" id="UP001141552"/>
    </source>
</evidence>
<dbReference type="PANTHER" id="PTHR31286">
    <property type="entry name" value="GLYCINE-RICH CELL WALL STRUCTURAL PROTEIN 1.8-LIKE"/>
    <property type="match status" value="1"/>
</dbReference>